<dbReference type="InterPro" id="IPR000835">
    <property type="entry name" value="HTH_MarR-typ"/>
</dbReference>
<dbReference type="Gene3D" id="1.10.10.10">
    <property type="entry name" value="Winged helix-like DNA-binding domain superfamily/Winged helix DNA-binding domain"/>
    <property type="match status" value="1"/>
</dbReference>
<keyword evidence="2" id="KW-0238">DNA-binding</keyword>
<dbReference type="AlphaFoldDB" id="A0A150Y365"/>
<evidence type="ECO:0000256" key="1">
    <source>
        <dbReference type="ARBA" id="ARBA00023015"/>
    </source>
</evidence>
<evidence type="ECO:0000313" key="5">
    <source>
        <dbReference type="EMBL" id="KYG85275.1"/>
    </source>
</evidence>
<dbReference type="RefSeq" id="WP_062300236.1">
    <property type="nucleotide sequence ID" value="NZ_LRPB01000005.1"/>
</dbReference>
<feature type="domain" description="HTH marR-type" evidence="4">
    <location>
        <begin position="6"/>
        <end position="139"/>
    </location>
</feature>
<reference evidence="5 6" key="1">
    <citation type="submission" date="2016-01" db="EMBL/GenBank/DDBJ databases">
        <title>Genome sequencing of Roseivirga seohaensis SW-152.</title>
        <authorList>
            <person name="Selvaratnam C."/>
            <person name="Thevarajoo S."/>
            <person name="Goh K.M."/>
            <person name="Ee R."/>
            <person name="Chan K.-G."/>
            <person name="Chong C.S."/>
        </authorList>
    </citation>
    <scope>NUCLEOTIDE SEQUENCE [LARGE SCALE GENOMIC DNA]</scope>
    <source>
        <strain evidence="5 6">SW-152</strain>
    </source>
</reference>
<dbReference type="EMBL" id="LRPB01000005">
    <property type="protein sequence ID" value="KYG85275.1"/>
    <property type="molecule type" value="Genomic_DNA"/>
</dbReference>
<evidence type="ECO:0000259" key="4">
    <source>
        <dbReference type="PROSITE" id="PS50995"/>
    </source>
</evidence>
<dbReference type="SMART" id="SM00347">
    <property type="entry name" value="HTH_MARR"/>
    <property type="match status" value="1"/>
</dbReference>
<keyword evidence="1" id="KW-0805">Transcription regulation</keyword>
<evidence type="ECO:0000313" key="6">
    <source>
        <dbReference type="Proteomes" id="UP000075663"/>
    </source>
</evidence>
<dbReference type="Pfam" id="PF12802">
    <property type="entry name" value="MarR_2"/>
    <property type="match status" value="1"/>
</dbReference>
<dbReference type="GO" id="GO:0003677">
    <property type="term" value="F:DNA binding"/>
    <property type="evidence" value="ECO:0007669"/>
    <property type="project" value="UniProtKB-KW"/>
</dbReference>
<dbReference type="GO" id="GO:0003700">
    <property type="term" value="F:DNA-binding transcription factor activity"/>
    <property type="evidence" value="ECO:0007669"/>
    <property type="project" value="InterPro"/>
</dbReference>
<proteinExistence type="predicted"/>
<evidence type="ECO:0000256" key="3">
    <source>
        <dbReference type="ARBA" id="ARBA00023163"/>
    </source>
</evidence>
<sequence length="192" mass="21793">MSKELNHNIVIALERISEAFKTLLWDKAKLYGLSPIQIQVLLFVAHHKSELSNVSHLAKEFNLTKPTISDAVKALSSKGYIEKEQSSVDSRSYTLLLSADGQALIQALDSYSQPLERILSDQEEQNLNTLYATLTKLIFQLNKNGVLSVQRTCFGCKFYSKTESNHFCTFLQKELIDTEIRLDCPEFESVEN</sequence>
<accession>A0A150Y365</accession>
<gene>
    <name evidence="5" type="ORF">AWW67_16325</name>
</gene>
<protein>
    <submittedName>
        <fullName evidence="5">MarR family transcriptional regulator</fullName>
    </submittedName>
</protein>
<dbReference type="PROSITE" id="PS50995">
    <property type="entry name" value="HTH_MARR_2"/>
    <property type="match status" value="1"/>
</dbReference>
<organism evidence="5 6">
    <name type="scientific">Roseivirga seohaensis</name>
    <dbReference type="NCBI Taxonomy" id="1914963"/>
    <lineage>
        <taxon>Bacteria</taxon>
        <taxon>Pseudomonadati</taxon>
        <taxon>Bacteroidota</taxon>
        <taxon>Cytophagia</taxon>
        <taxon>Cytophagales</taxon>
        <taxon>Roseivirgaceae</taxon>
        <taxon>Roseivirga</taxon>
    </lineage>
</organism>
<dbReference type="PANTHER" id="PTHR42756:SF1">
    <property type="entry name" value="TRANSCRIPTIONAL REPRESSOR OF EMRAB OPERON"/>
    <property type="match status" value="1"/>
</dbReference>
<comment type="caution">
    <text evidence="5">The sequence shown here is derived from an EMBL/GenBank/DDBJ whole genome shotgun (WGS) entry which is preliminary data.</text>
</comment>
<dbReference type="InterPro" id="IPR036388">
    <property type="entry name" value="WH-like_DNA-bd_sf"/>
</dbReference>
<dbReference type="InterPro" id="IPR036390">
    <property type="entry name" value="WH_DNA-bd_sf"/>
</dbReference>
<dbReference type="SUPFAM" id="SSF46785">
    <property type="entry name" value="Winged helix' DNA-binding domain"/>
    <property type="match status" value="1"/>
</dbReference>
<dbReference type="PANTHER" id="PTHR42756">
    <property type="entry name" value="TRANSCRIPTIONAL REGULATOR, MARR"/>
    <property type="match status" value="1"/>
</dbReference>
<name>A0A150Y365_9BACT</name>
<keyword evidence="3" id="KW-0804">Transcription</keyword>
<evidence type="ECO:0000256" key="2">
    <source>
        <dbReference type="ARBA" id="ARBA00023125"/>
    </source>
</evidence>
<dbReference type="Proteomes" id="UP000075663">
    <property type="component" value="Unassembled WGS sequence"/>
</dbReference>
<dbReference type="STRING" id="1914963.AWW67_16325"/>